<evidence type="ECO:0000313" key="7">
    <source>
        <dbReference type="Proteomes" id="UP000297258"/>
    </source>
</evidence>
<proteinExistence type="inferred from homology"/>
<dbReference type="FunFam" id="1.10.10.10:FF:000001">
    <property type="entry name" value="LysR family transcriptional regulator"/>
    <property type="match status" value="1"/>
</dbReference>
<evidence type="ECO:0000256" key="4">
    <source>
        <dbReference type="ARBA" id="ARBA00023163"/>
    </source>
</evidence>
<dbReference type="InterPro" id="IPR036388">
    <property type="entry name" value="WH-like_DNA-bd_sf"/>
</dbReference>
<dbReference type="Gene3D" id="1.10.10.10">
    <property type="entry name" value="Winged helix-like DNA-binding domain superfamily/Winged helix DNA-binding domain"/>
    <property type="match status" value="1"/>
</dbReference>
<reference evidence="6 7" key="1">
    <citation type="submission" date="2019-03" db="EMBL/GenBank/DDBJ databases">
        <title>Draft genome of Massilia hortus sp. nov., a novel bacterial species of the Oxalobacteraceae family.</title>
        <authorList>
            <person name="Peta V."/>
            <person name="Raths R."/>
            <person name="Bucking H."/>
        </authorList>
    </citation>
    <scope>NUCLEOTIDE SEQUENCE [LARGE SCALE GENOMIC DNA]</scope>
    <source>
        <strain evidence="6 7">ONC3</strain>
    </source>
</reference>
<dbReference type="Pfam" id="PF00126">
    <property type="entry name" value="HTH_1"/>
    <property type="match status" value="1"/>
</dbReference>
<comment type="similarity">
    <text evidence="1">Belongs to the LysR transcriptional regulatory family.</text>
</comment>
<dbReference type="SUPFAM" id="SSF53850">
    <property type="entry name" value="Periplasmic binding protein-like II"/>
    <property type="match status" value="1"/>
</dbReference>
<dbReference type="PRINTS" id="PR00039">
    <property type="entry name" value="HTHLYSR"/>
</dbReference>
<evidence type="ECO:0000256" key="2">
    <source>
        <dbReference type="ARBA" id="ARBA00023015"/>
    </source>
</evidence>
<dbReference type="Proteomes" id="UP000297258">
    <property type="component" value="Unassembled WGS sequence"/>
</dbReference>
<dbReference type="RefSeq" id="WP_135190384.1">
    <property type="nucleotide sequence ID" value="NZ_SPUM01000094.1"/>
</dbReference>
<protein>
    <submittedName>
        <fullName evidence="6">LysR family transcriptional regulator</fullName>
    </submittedName>
</protein>
<accession>A0A4Y9T199</accession>
<dbReference type="InterPro" id="IPR005119">
    <property type="entry name" value="LysR_subst-bd"/>
</dbReference>
<dbReference type="PANTHER" id="PTHR30537">
    <property type="entry name" value="HTH-TYPE TRANSCRIPTIONAL REGULATOR"/>
    <property type="match status" value="1"/>
</dbReference>
<dbReference type="CDD" id="cd08474">
    <property type="entry name" value="PBP2_CrgA_like_5"/>
    <property type="match status" value="1"/>
</dbReference>
<dbReference type="EMBL" id="SPUM01000094">
    <property type="protein sequence ID" value="TFW31343.1"/>
    <property type="molecule type" value="Genomic_DNA"/>
</dbReference>
<dbReference type="SUPFAM" id="SSF46785">
    <property type="entry name" value="Winged helix' DNA-binding domain"/>
    <property type="match status" value="1"/>
</dbReference>
<evidence type="ECO:0000313" key="6">
    <source>
        <dbReference type="EMBL" id="TFW31343.1"/>
    </source>
</evidence>
<keyword evidence="4" id="KW-0804">Transcription</keyword>
<sequence length="297" mass="32749">MARDNINDILVFLAVARERSFTRAAAKLGMTQSALSHIIRGLESRLGVRLLTRTTRSVSPTEAGERLLQNVGPRLDEIEAEIAAVSDMGDKPAGTVRITAIDHVVDTILWPRIAPLLAQYPDLQVEISSDYRMVDIAAERYDIGVRFGDQVEKDMIAVRLTADEPMMIVGAPAYFEWRQQPASLQELLKHNCINLRLASSGGLYAWELKHAGREVEARVRGQTVFTSAYAILNAALSGVGLAFLPASLVGPHVREGRLLSLMPDWCPTFPGLHAYYPSRRNTSRALAVVIDAIRHKG</sequence>
<organism evidence="6 7">
    <name type="scientific">Massilia horti</name>
    <dbReference type="NCBI Taxonomy" id="2562153"/>
    <lineage>
        <taxon>Bacteria</taxon>
        <taxon>Pseudomonadati</taxon>
        <taxon>Pseudomonadota</taxon>
        <taxon>Betaproteobacteria</taxon>
        <taxon>Burkholderiales</taxon>
        <taxon>Oxalobacteraceae</taxon>
        <taxon>Telluria group</taxon>
        <taxon>Massilia</taxon>
    </lineage>
</organism>
<dbReference type="GO" id="GO:0006351">
    <property type="term" value="P:DNA-templated transcription"/>
    <property type="evidence" value="ECO:0007669"/>
    <property type="project" value="TreeGrafter"/>
</dbReference>
<dbReference type="PANTHER" id="PTHR30537:SF1">
    <property type="entry name" value="HTH-TYPE TRANSCRIPTIONAL REGULATOR PGRR"/>
    <property type="match status" value="1"/>
</dbReference>
<evidence type="ECO:0000259" key="5">
    <source>
        <dbReference type="PROSITE" id="PS50931"/>
    </source>
</evidence>
<comment type="caution">
    <text evidence="6">The sequence shown here is derived from an EMBL/GenBank/DDBJ whole genome shotgun (WGS) entry which is preliminary data.</text>
</comment>
<dbReference type="InterPro" id="IPR036390">
    <property type="entry name" value="WH_DNA-bd_sf"/>
</dbReference>
<keyword evidence="7" id="KW-1185">Reference proteome</keyword>
<dbReference type="FunFam" id="3.40.190.290:FF:000012">
    <property type="entry name" value="Transcriptional regulator, LysR family"/>
    <property type="match status" value="1"/>
</dbReference>
<dbReference type="GO" id="GO:0043565">
    <property type="term" value="F:sequence-specific DNA binding"/>
    <property type="evidence" value="ECO:0007669"/>
    <property type="project" value="TreeGrafter"/>
</dbReference>
<name>A0A4Y9T199_9BURK</name>
<dbReference type="Gene3D" id="3.40.190.290">
    <property type="match status" value="1"/>
</dbReference>
<evidence type="ECO:0000256" key="3">
    <source>
        <dbReference type="ARBA" id="ARBA00023125"/>
    </source>
</evidence>
<dbReference type="InterPro" id="IPR058163">
    <property type="entry name" value="LysR-type_TF_proteobact-type"/>
</dbReference>
<dbReference type="Pfam" id="PF03466">
    <property type="entry name" value="LysR_substrate"/>
    <property type="match status" value="1"/>
</dbReference>
<feature type="domain" description="HTH lysR-type" evidence="5">
    <location>
        <begin position="4"/>
        <end position="61"/>
    </location>
</feature>
<dbReference type="InterPro" id="IPR000847">
    <property type="entry name" value="LysR_HTH_N"/>
</dbReference>
<dbReference type="OrthoDB" id="9813056at2"/>
<dbReference type="AlphaFoldDB" id="A0A4Y9T199"/>
<dbReference type="GO" id="GO:0003700">
    <property type="term" value="F:DNA-binding transcription factor activity"/>
    <property type="evidence" value="ECO:0007669"/>
    <property type="project" value="InterPro"/>
</dbReference>
<keyword evidence="3" id="KW-0238">DNA-binding</keyword>
<dbReference type="PROSITE" id="PS50931">
    <property type="entry name" value="HTH_LYSR"/>
    <property type="match status" value="1"/>
</dbReference>
<evidence type="ECO:0000256" key="1">
    <source>
        <dbReference type="ARBA" id="ARBA00009437"/>
    </source>
</evidence>
<keyword evidence="2" id="KW-0805">Transcription regulation</keyword>
<gene>
    <name evidence="6" type="ORF">E4O92_14175</name>
</gene>